<accession>A0AAN8XKF2</accession>
<dbReference type="GO" id="GO:0032233">
    <property type="term" value="P:positive regulation of actin filament bundle assembly"/>
    <property type="evidence" value="ECO:0007669"/>
    <property type="project" value="TreeGrafter"/>
</dbReference>
<dbReference type="GO" id="GO:0005634">
    <property type="term" value="C:nucleus"/>
    <property type="evidence" value="ECO:0007669"/>
    <property type="project" value="TreeGrafter"/>
</dbReference>
<dbReference type="InterPro" id="IPR051976">
    <property type="entry name" value="Synaptopodin_domain"/>
</dbReference>
<proteinExistence type="inferred from homology"/>
<dbReference type="AlphaFoldDB" id="A0AAN8XKF2"/>
<keyword evidence="3" id="KW-0597">Phosphoprotein</keyword>
<protein>
    <submittedName>
        <fullName evidence="6">Uncharacterized protein</fullName>
    </submittedName>
</protein>
<evidence type="ECO:0000256" key="3">
    <source>
        <dbReference type="ARBA" id="ARBA00022553"/>
    </source>
</evidence>
<dbReference type="GO" id="GO:0030018">
    <property type="term" value="C:Z disc"/>
    <property type="evidence" value="ECO:0007669"/>
    <property type="project" value="TreeGrafter"/>
</dbReference>
<comment type="similarity">
    <text evidence="4">Belongs to the synaptopodin family.</text>
</comment>
<evidence type="ECO:0000313" key="7">
    <source>
        <dbReference type="Proteomes" id="UP001381693"/>
    </source>
</evidence>
<dbReference type="EMBL" id="JAXCGZ010006068">
    <property type="protein sequence ID" value="KAK7080180.1"/>
    <property type="molecule type" value="Genomic_DNA"/>
</dbReference>
<comment type="subcellular location">
    <subcellularLocation>
        <location evidence="1">Cytoplasm</location>
    </subcellularLocation>
</comment>
<evidence type="ECO:0000256" key="5">
    <source>
        <dbReference type="SAM" id="MobiDB-lite"/>
    </source>
</evidence>
<sequence>MPVGMRAGWVPCVGFQPLKPSVVMMEDTENPIAQECEKAFKRIRDANPEEGDAAATEAAAVASPGSGFEIMEDEPVRTPEKPPMKLLMSSRGVQDFQQVQEHYQNLMNQAPQSPEVNKLVTEIASPTGKGAELFAKRKKRMDKFIVDETTVQKSQQTSMTQQQSFSSSSTSNFNATSISSQNVTSGASSAVATDGGAGAIYTAEVKVVQRASLPPTPIDIPHHNLLDMVTVEDSKLDKRRSASFNLAAKGWGTYNNFYTPISFATQS</sequence>
<dbReference type="Proteomes" id="UP001381693">
    <property type="component" value="Unassembled WGS sequence"/>
</dbReference>
<dbReference type="GO" id="GO:0015629">
    <property type="term" value="C:actin cytoskeleton"/>
    <property type="evidence" value="ECO:0007669"/>
    <property type="project" value="TreeGrafter"/>
</dbReference>
<dbReference type="PANTHER" id="PTHR24217">
    <property type="entry name" value="PUTATIVE-RELATED"/>
    <property type="match status" value="1"/>
</dbReference>
<evidence type="ECO:0000256" key="4">
    <source>
        <dbReference type="ARBA" id="ARBA00038161"/>
    </source>
</evidence>
<name>A0AAN8XKF2_HALRR</name>
<reference evidence="6 7" key="1">
    <citation type="submission" date="2023-11" db="EMBL/GenBank/DDBJ databases">
        <title>Halocaridina rubra genome assembly.</title>
        <authorList>
            <person name="Smith C."/>
        </authorList>
    </citation>
    <scope>NUCLEOTIDE SEQUENCE [LARGE SCALE GENOMIC DNA]</scope>
    <source>
        <strain evidence="6">EP-1</strain>
        <tissue evidence="6">Whole</tissue>
    </source>
</reference>
<gene>
    <name evidence="6" type="ORF">SK128_019366</name>
</gene>
<organism evidence="6 7">
    <name type="scientific">Halocaridina rubra</name>
    <name type="common">Hawaiian red shrimp</name>
    <dbReference type="NCBI Taxonomy" id="373956"/>
    <lineage>
        <taxon>Eukaryota</taxon>
        <taxon>Metazoa</taxon>
        <taxon>Ecdysozoa</taxon>
        <taxon>Arthropoda</taxon>
        <taxon>Crustacea</taxon>
        <taxon>Multicrustacea</taxon>
        <taxon>Malacostraca</taxon>
        <taxon>Eumalacostraca</taxon>
        <taxon>Eucarida</taxon>
        <taxon>Decapoda</taxon>
        <taxon>Pleocyemata</taxon>
        <taxon>Caridea</taxon>
        <taxon>Atyoidea</taxon>
        <taxon>Atyidae</taxon>
        <taxon>Halocaridina</taxon>
    </lineage>
</organism>
<evidence type="ECO:0000256" key="2">
    <source>
        <dbReference type="ARBA" id="ARBA00022490"/>
    </source>
</evidence>
<keyword evidence="2" id="KW-0963">Cytoplasm</keyword>
<evidence type="ECO:0000256" key="1">
    <source>
        <dbReference type="ARBA" id="ARBA00004496"/>
    </source>
</evidence>
<feature type="compositionally biased region" description="Low complexity" evidence="5">
    <location>
        <begin position="150"/>
        <end position="180"/>
    </location>
</feature>
<dbReference type="PANTHER" id="PTHR24217:SF0">
    <property type="entry name" value="PDZ DOMAIN-CONTAINING PROTEIN"/>
    <property type="match status" value="1"/>
</dbReference>
<comment type="caution">
    <text evidence="6">The sequence shown here is derived from an EMBL/GenBank/DDBJ whole genome shotgun (WGS) entry which is preliminary data.</text>
</comment>
<evidence type="ECO:0000313" key="6">
    <source>
        <dbReference type="EMBL" id="KAK7080180.1"/>
    </source>
</evidence>
<feature type="region of interest" description="Disordered" evidence="5">
    <location>
        <begin position="150"/>
        <end position="189"/>
    </location>
</feature>
<dbReference type="GO" id="GO:0003779">
    <property type="term" value="F:actin binding"/>
    <property type="evidence" value="ECO:0007669"/>
    <property type="project" value="TreeGrafter"/>
</dbReference>
<keyword evidence="7" id="KW-1185">Reference proteome</keyword>